<evidence type="ECO:0000256" key="1">
    <source>
        <dbReference type="ARBA" id="ARBA00004141"/>
    </source>
</evidence>
<keyword evidence="6" id="KW-0677">Repeat</keyword>
<feature type="transmembrane region" description="Helical" evidence="11">
    <location>
        <begin position="28"/>
        <end position="50"/>
    </location>
</feature>
<dbReference type="EMBL" id="CAKOFQ010006685">
    <property type="protein sequence ID" value="CAH1959852.1"/>
    <property type="molecule type" value="Genomic_DNA"/>
</dbReference>
<comment type="caution">
    <text evidence="12">The sequence shown here is derived from an EMBL/GenBank/DDBJ whole genome shotgun (WGS) entry which is preliminary data.</text>
</comment>
<keyword evidence="8 11" id="KW-0472">Membrane</keyword>
<dbReference type="OrthoDB" id="3222at2759"/>
<dbReference type="Proteomes" id="UP001152888">
    <property type="component" value="Unassembled WGS sequence"/>
</dbReference>
<evidence type="ECO:0000256" key="2">
    <source>
        <dbReference type="ARBA" id="ARBA00006175"/>
    </source>
</evidence>
<dbReference type="PANTHER" id="PTHR19139:SF291">
    <property type="entry name" value="AQUAPORIN"/>
    <property type="match status" value="1"/>
</dbReference>
<dbReference type="SUPFAM" id="SSF81338">
    <property type="entry name" value="Aquaporin-like"/>
    <property type="match status" value="1"/>
</dbReference>
<name>A0A9P0NYX0_ACAOB</name>
<proteinExistence type="inferred from homology"/>
<sequence length="249" mass="26399">MSKKADTLTGSIIGISDITENRDIWRMLAAECLGTFLLVFIGCASCIGINGPSSVVQISLTFGLTIGSIIQGIGHVSGGHVNPAVTISFFVTGDIKLLRAIFYIIVQCVGAIAGAGLLRFVVPEDKVGNLGITDVSSQLTPIQGVLMETILTFLLLFVVHGVCDSKRRDIKSSAGLVIGLAIAAAHLSGIPYTGSSINPARSIGPAIIMNIWNNHWVYWVGPILGGVIAGVVYKILFKARHEESDSYDF</sequence>
<evidence type="ECO:0000256" key="6">
    <source>
        <dbReference type="ARBA" id="ARBA00022737"/>
    </source>
</evidence>
<dbReference type="Pfam" id="PF00230">
    <property type="entry name" value="MIP"/>
    <property type="match status" value="1"/>
</dbReference>
<dbReference type="InterPro" id="IPR022357">
    <property type="entry name" value="MIP_CS"/>
</dbReference>
<feature type="transmembrane region" description="Helical" evidence="11">
    <location>
        <begin position="174"/>
        <end position="192"/>
    </location>
</feature>
<keyword evidence="4 10" id="KW-0813">Transport</keyword>
<dbReference type="PRINTS" id="PR00783">
    <property type="entry name" value="MINTRINSICP"/>
</dbReference>
<keyword evidence="13" id="KW-1185">Reference proteome</keyword>
<evidence type="ECO:0000313" key="13">
    <source>
        <dbReference type="Proteomes" id="UP001152888"/>
    </source>
</evidence>
<gene>
    <name evidence="12" type="ORF">ACAOBT_LOCUS3411</name>
</gene>
<keyword evidence="7 11" id="KW-1133">Transmembrane helix</keyword>
<feature type="transmembrane region" description="Helical" evidence="11">
    <location>
        <begin position="216"/>
        <end position="236"/>
    </location>
</feature>
<accession>A0A9P0NYX0</accession>
<evidence type="ECO:0000256" key="3">
    <source>
        <dbReference type="ARBA" id="ARBA00011881"/>
    </source>
</evidence>
<dbReference type="InterPro" id="IPR000425">
    <property type="entry name" value="MIP"/>
</dbReference>
<feature type="transmembrane region" description="Helical" evidence="11">
    <location>
        <begin position="142"/>
        <end position="162"/>
    </location>
</feature>
<dbReference type="AlphaFoldDB" id="A0A9P0NYX0"/>
<evidence type="ECO:0000256" key="5">
    <source>
        <dbReference type="ARBA" id="ARBA00022692"/>
    </source>
</evidence>
<dbReference type="InterPro" id="IPR034294">
    <property type="entry name" value="Aquaporin_transptr"/>
</dbReference>
<comment type="subunit">
    <text evidence="3">Homotetramer.</text>
</comment>
<dbReference type="Gene3D" id="1.20.1080.10">
    <property type="entry name" value="Glycerol uptake facilitator protein"/>
    <property type="match status" value="1"/>
</dbReference>
<evidence type="ECO:0000256" key="9">
    <source>
        <dbReference type="ARBA" id="ARBA00056455"/>
    </source>
</evidence>
<comment type="subcellular location">
    <subcellularLocation>
        <location evidence="1">Membrane</location>
        <topology evidence="1">Multi-pass membrane protein</topology>
    </subcellularLocation>
</comment>
<evidence type="ECO:0000256" key="7">
    <source>
        <dbReference type="ARBA" id="ARBA00022989"/>
    </source>
</evidence>
<evidence type="ECO:0000256" key="10">
    <source>
        <dbReference type="RuleBase" id="RU000477"/>
    </source>
</evidence>
<dbReference type="NCBIfam" id="TIGR00861">
    <property type="entry name" value="MIP"/>
    <property type="match status" value="1"/>
</dbReference>
<dbReference type="PROSITE" id="PS00221">
    <property type="entry name" value="MIP"/>
    <property type="match status" value="1"/>
</dbReference>
<evidence type="ECO:0008006" key="14">
    <source>
        <dbReference type="Google" id="ProtNLM"/>
    </source>
</evidence>
<feature type="transmembrane region" description="Helical" evidence="11">
    <location>
        <begin position="97"/>
        <end position="122"/>
    </location>
</feature>
<evidence type="ECO:0000256" key="8">
    <source>
        <dbReference type="ARBA" id="ARBA00023136"/>
    </source>
</evidence>
<dbReference type="InterPro" id="IPR023271">
    <property type="entry name" value="Aquaporin-like"/>
</dbReference>
<dbReference type="GO" id="GO:0005886">
    <property type="term" value="C:plasma membrane"/>
    <property type="evidence" value="ECO:0007669"/>
    <property type="project" value="TreeGrafter"/>
</dbReference>
<evidence type="ECO:0000256" key="11">
    <source>
        <dbReference type="SAM" id="Phobius"/>
    </source>
</evidence>
<evidence type="ECO:0000256" key="4">
    <source>
        <dbReference type="ARBA" id="ARBA00022448"/>
    </source>
</evidence>
<dbReference type="GO" id="GO:0048878">
    <property type="term" value="P:chemical homeostasis"/>
    <property type="evidence" value="ECO:0007669"/>
    <property type="project" value="UniProtKB-ARBA"/>
</dbReference>
<dbReference type="PANTHER" id="PTHR19139">
    <property type="entry name" value="AQUAPORIN TRANSPORTER"/>
    <property type="match status" value="1"/>
</dbReference>
<dbReference type="CDD" id="cd00333">
    <property type="entry name" value="MIP"/>
    <property type="match status" value="1"/>
</dbReference>
<dbReference type="GO" id="GO:0015250">
    <property type="term" value="F:water channel activity"/>
    <property type="evidence" value="ECO:0007669"/>
    <property type="project" value="UniProtKB-ARBA"/>
</dbReference>
<comment type="similarity">
    <text evidence="2 10">Belongs to the MIP/aquaporin (TC 1.A.8) family.</text>
</comment>
<organism evidence="12 13">
    <name type="scientific">Acanthoscelides obtectus</name>
    <name type="common">Bean weevil</name>
    <name type="synonym">Bruchus obtectus</name>
    <dbReference type="NCBI Taxonomy" id="200917"/>
    <lineage>
        <taxon>Eukaryota</taxon>
        <taxon>Metazoa</taxon>
        <taxon>Ecdysozoa</taxon>
        <taxon>Arthropoda</taxon>
        <taxon>Hexapoda</taxon>
        <taxon>Insecta</taxon>
        <taxon>Pterygota</taxon>
        <taxon>Neoptera</taxon>
        <taxon>Endopterygota</taxon>
        <taxon>Coleoptera</taxon>
        <taxon>Polyphaga</taxon>
        <taxon>Cucujiformia</taxon>
        <taxon>Chrysomeloidea</taxon>
        <taxon>Chrysomelidae</taxon>
        <taxon>Bruchinae</taxon>
        <taxon>Bruchini</taxon>
        <taxon>Acanthoscelides</taxon>
    </lineage>
</organism>
<keyword evidence="5 10" id="KW-0812">Transmembrane</keyword>
<evidence type="ECO:0000313" key="12">
    <source>
        <dbReference type="EMBL" id="CAH1959852.1"/>
    </source>
</evidence>
<dbReference type="FunFam" id="1.20.1080.10:FF:000009">
    <property type="entry name" value="aquaporin-4 isoform X1"/>
    <property type="match status" value="1"/>
</dbReference>
<reference evidence="12" key="1">
    <citation type="submission" date="2022-03" db="EMBL/GenBank/DDBJ databases">
        <authorList>
            <person name="Sayadi A."/>
        </authorList>
    </citation>
    <scope>NUCLEOTIDE SEQUENCE</scope>
</reference>
<comment type="function">
    <text evidence="9">Forms a water-specific channel.</text>
</comment>
<protein>
    <recommendedName>
        <fullName evidence="14">Aquaporin AQPAe.a</fullName>
    </recommendedName>
</protein>